<accession>A0AAD4T1M3</accession>
<keyword evidence="3" id="KW-1185">Reference proteome</keyword>
<feature type="region of interest" description="Disordered" evidence="1">
    <location>
        <begin position="1"/>
        <end position="40"/>
    </location>
</feature>
<evidence type="ECO:0000313" key="2">
    <source>
        <dbReference type="EMBL" id="KAI3931841.1"/>
    </source>
</evidence>
<dbReference type="EMBL" id="JAJJMB010007130">
    <property type="protein sequence ID" value="KAI3931841.1"/>
    <property type="molecule type" value="Genomic_DNA"/>
</dbReference>
<evidence type="ECO:0000256" key="1">
    <source>
        <dbReference type="SAM" id="MobiDB-lite"/>
    </source>
</evidence>
<reference evidence="2" key="1">
    <citation type="submission" date="2022-04" db="EMBL/GenBank/DDBJ databases">
        <title>A functionally conserved STORR gene fusion in Papaver species that diverged 16.8 million years ago.</title>
        <authorList>
            <person name="Catania T."/>
        </authorList>
    </citation>
    <scope>NUCLEOTIDE SEQUENCE</scope>
    <source>
        <strain evidence="2">S-188037</strain>
    </source>
</reference>
<proteinExistence type="predicted"/>
<dbReference type="Proteomes" id="UP001202328">
    <property type="component" value="Unassembled WGS sequence"/>
</dbReference>
<name>A0AAD4T1M3_9MAGN</name>
<organism evidence="2 3">
    <name type="scientific">Papaver atlanticum</name>
    <dbReference type="NCBI Taxonomy" id="357466"/>
    <lineage>
        <taxon>Eukaryota</taxon>
        <taxon>Viridiplantae</taxon>
        <taxon>Streptophyta</taxon>
        <taxon>Embryophyta</taxon>
        <taxon>Tracheophyta</taxon>
        <taxon>Spermatophyta</taxon>
        <taxon>Magnoliopsida</taxon>
        <taxon>Ranunculales</taxon>
        <taxon>Papaveraceae</taxon>
        <taxon>Papaveroideae</taxon>
        <taxon>Papaver</taxon>
    </lineage>
</organism>
<dbReference type="AlphaFoldDB" id="A0AAD4T1M3"/>
<gene>
    <name evidence="2" type="ORF">MKW98_012251</name>
</gene>
<comment type="caution">
    <text evidence="2">The sequence shown here is derived from an EMBL/GenBank/DDBJ whole genome shotgun (WGS) entry which is preliminary data.</text>
</comment>
<sequence length="403" mass="45212">MDPRRRSSANSSDHEAEEFHQPCAEDYPEERGSFNGRYSIPDCGPSNNPYAPSVPSFDCGQLVHNPPVDSGEPFGKQHYLPDGVTGRMHNVDHRHRTLPNSRITDEMWASAIAHSAVSVLVGSGDDNVHKYYGHEDKCEDGRVKPYFEEYDRASEHPKLSSVGVDDFSDSDASYEKSSLFYSKITRMLLSKPKSKKVEITSGAKYIIYADGFYRKGKGKGRKKSSAKGGYGVLLKRVGGESVLAKAGCALEGVSALYHTIEGIKNGLDIVSRYPDITKLFIASNSHSVNEIINYCFKSNCEGKCVLHGISCFKVFCEGCLEYNVPKDEHFNLILEFLTQIVLSGRHLYQEGTFIASYVERSVNRPADFLAKMELSREYEPPYFPEELKRLIAGAGEYYYWDYT</sequence>
<evidence type="ECO:0000313" key="3">
    <source>
        <dbReference type="Proteomes" id="UP001202328"/>
    </source>
</evidence>
<protein>
    <submittedName>
        <fullName evidence="2">Uncharacterized protein</fullName>
    </submittedName>
</protein>